<keyword evidence="14" id="KW-1185">Reference proteome</keyword>
<dbReference type="Gene3D" id="1.10.510.10">
    <property type="entry name" value="Transferase(Phosphotransferase) domain 1"/>
    <property type="match status" value="1"/>
</dbReference>
<evidence type="ECO:0000256" key="9">
    <source>
        <dbReference type="ARBA" id="ARBA00048679"/>
    </source>
</evidence>
<evidence type="ECO:0000256" key="1">
    <source>
        <dbReference type="ARBA" id="ARBA00011245"/>
    </source>
</evidence>
<comment type="subunit">
    <text evidence="1">Monomer.</text>
</comment>
<feature type="binding site" evidence="10">
    <location>
        <position position="36"/>
    </location>
    <ligand>
        <name>ATP</name>
        <dbReference type="ChEBI" id="CHEBI:30616"/>
    </ligand>
</feature>
<name>A0AAD1U2S9_EUPCR</name>
<dbReference type="FunFam" id="1.10.510.10:FF:000571">
    <property type="entry name" value="Maternal embryonic leucine zipper kinase"/>
    <property type="match status" value="1"/>
</dbReference>
<evidence type="ECO:0000256" key="6">
    <source>
        <dbReference type="ARBA" id="ARBA00022777"/>
    </source>
</evidence>
<dbReference type="AlphaFoldDB" id="A0AAD1U2S9"/>
<dbReference type="GO" id="GO:0004674">
    <property type="term" value="F:protein serine/threonine kinase activity"/>
    <property type="evidence" value="ECO:0007669"/>
    <property type="project" value="UniProtKB-KW"/>
</dbReference>
<dbReference type="EC" id="2.7.11.1" evidence="2"/>
<dbReference type="SUPFAM" id="SSF56112">
    <property type="entry name" value="Protein kinase-like (PK-like)"/>
    <property type="match status" value="1"/>
</dbReference>
<dbReference type="InterPro" id="IPR017441">
    <property type="entry name" value="Protein_kinase_ATP_BS"/>
</dbReference>
<dbReference type="InterPro" id="IPR000719">
    <property type="entry name" value="Prot_kinase_dom"/>
</dbReference>
<evidence type="ECO:0000313" key="14">
    <source>
        <dbReference type="Proteomes" id="UP001295684"/>
    </source>
</evidence>
<keyword evidence="3 11" id="KW-0723">Serine/threonine-protein kinase</keyword>
<evidence type="ECO:0000256" key="10">
    <source>
        <dbReference type="PROSITE-ProRule" id="PRU10141"/>
    </source>
</evidence>
<evidence type="ECO:0000313" key="13">
    <source>
        <dbReference type="EMBL" id="CAI2359201.1"/>
    </source>
</evidence>
<keyword evidence="6" id="KW-0418">Kinase</keyword>
<proteinExistence type="inferred from homology"/>
<organism evidence="13 14">
    <name type="scientific">Euplotes crassus</name>
    <dbReference type="NCBI Taxonomy" id="5936"/>
    <lineage>
        <taxon>Eukaryota</taxon>
        <taxon>Sar</taxon>
        <taxon>Alveolata</taxon>
        <taxon>Ciliophora</taxon>
        <taxon>Intramacronucleata</taxon>
        <taxon>Spirotrichea</taxon>
        <taxon>Hypotrichia</taxon>
        <taxon>Euplotida</taxon>
        <taxon>Euplotidae</taxon>
        <taxon>Moneuplotes</taxon>
    </lineage>
</organism>
<evidence type="ECO:0000256" key="11">
    <source>
        <dbReference type="RuleBase" id="RU000304"/>
    </source>
</evidence>
<dbReference type="PROSITE" id="PS00107">
    <property type="entry name" value="PROTEIN_KINASE_ATP"/>
    <property type="match status" value="1"/>
</dbReference>
<dbReference type="GO" id="GO:0007165">
    <property type="term" value="P:signal transduction"/>
    <property type="evidence" value="ECO:0007669"/>
    <property type="project" value="TreeGrafter"/>
</dbReference>
<dbReference type="PANTHER" id="PTHR43895">
    <property type="entry name" value="CALCIUM/CALMODULIN-DEPENDENT PROTEIN KINASE KINASE-RELATED"/>
    <property type="match status" value="1"/>
</dbReference>
<keyword evidence="7 10" id="KW-0067">ATP-binding</keyword>
<dbReference type="InterPro" id="IPR008271">
    <property type="entry name" value="Ser/Thr_kinase_AS"/>
</dbReference>
<reference evidence="13" key="1">
    <citation type="submission" date="2023-07" db="EMBL/GenBank/DDBJ databases">
        <authorList>
            <consortium name="AG Swart"/>
            <person name="Singh M."/>
            <person name="Singh A."/>
            <person name="Seah K."/>
            <person name="Emmerich C."/>
        </authorList>
    </citation>
    <scope>NUCLEOTIDE SEQUENCE</scope>
    <source>
        <strain evidence="13">DP1</strain>
    </source>
</reference>
<evidence type="ECO:0000256" key="7">
    <source>
        <dbReference type="ARBA" id="ARBA00022840"/>
    </source>
</evidence>
<dbReference type="Pfam" id="PF00069">
    <property type="entry name" value="Pkinase"/>
    <property type="match status" value="1"/>
</dbReference>
<gene>
    <name evidence="13" type="ORF">ECRASSUSDP1_LOCUS486</name>
</gene>
<dbReference type="InterPro" id="IPR011009">
    <property type="entry name" value="Kinase-like_dom_sf"/>
</dbReference>
<protein>
    <recommendedName>
        <fullName evidence="2">non-specific serine/threonine protein kinase</fullName>
        <ecNumber evidence="2">2.7.11.1</ecNumber>
    </recommendedName>
</protein>
<dbReference type="PROSITE" id="PS50011">
    <property type="entry name" value="PROTEIN_KINASE_DOM"/>
    <property type="match status" value="1"/>
</dbReference>
<evidence type="ECO:0000256" key="2">
    <source>
        <dbReference type="ARBA" id="ARBA00012513"/>
    </source>
</evidence>
<feature type="domain" description="Protein kinase" evidence="12">
    <location>
        <begin position="7"/>
        <end position="277"/>
    </location>
</feature>
<comment type="catalytic activity">
    <reaction evidence="9">
        <text>L-seryl-[protein] + ATP = O-phospho-L-seryl-[protein] + ADP + H(+)</text>
        <dbReference type="Rhea" id="RHEA:17989"/>
        <dbReference type="Rhea" id="RHEA-COMP:9863"/>
        <dbReference type="Rhea" id="RHEA-COMP:11604"/>
        <dbReference type="ChEBI" id="CHEBI:15378"/>
        <dbReference type="ChEBI" id="CHEBI:29999"/>
        <dbReference type="ChEBI" id="CHEBI:30616"/>
        <dbReference type="ChEBI" id="CHEBI:83421"/>
        <dbReference type="ChEBI" id="CHEBI:456216"/>
        <dbReference type="EC" id="2.7.11.1"/>
    </reaction>
</comment>
<evidence type="ECO:0000256" key="8">
    <source>
        <dbReference type="ARBA" id="ARBA00047899"/>
    </source>
</evidence>
<accession>A0AAD1U2S9</accession>
<comment type="catalytic activity">
    <reaction evidence="8">
        <text>L-threonyl-[protein] + ATP = O-phospho-L-threonyl-[protein] + ADP + H(+)</text>
        <dbReference type="Rhea" id="RHEA:46608"/>
        <dbReference type="Rhea" id="RHEA-COMP:11060"/>
        <dbReference type="Rhea" id="RHEA-COMP:11605"/>
        <dbReference type="ChEBI" id="CHEBI:15378"/>
        <dbReference type="ChEBI" id="CHEBI:30013"/>
        <dbReference type="ChEBI" id="CHEBI:30616"/>
        <dbReference type="ChEBI" id="CHEBI:61977"/>
        <dbReference type="ChEBI" id="CHEBI:456216"/>
        <dbReference type="EC" id="2.7.11.1"/>
    </reaction>
</comment>
<dbReference type="PANTHER" id="PTHR43895:SF32">
    <property type="entry name" value="SERINE_THREONINE-PROTEIN KINASE CHK1"/>
    <property type="match status" value="1"/>
</dbReference>
<evidence type="ECO:0000256" key="4">
    <source>
        <dbReference type="ARBA" id="ARBA00022679"/>
    </source>
</evidence>
<evidence type="ECO:0000259" key="12">
    <source>
        <dbReference type="PROSITE" id="PS50011"/>
    </source>
</evidence>
<sequence>MPTCGNFKLIKVLGKGGFGVVYFGKHIETNEKAAIKIIQNYDFADHLELIETEVEALKSLSHINITKILDSGISELKTSSKSKEVYFIALELAHGGELFDFLMLTEPFTEKVARFFFHQLIEGLEHMHSKGYSHRDIKAENILFDKDFNLKIADFGTSSNILMNKTTVGTKNFMAPEVLACKPYHGQIVDIFGAGLVLFLMVTGRIPFESAEQKDYYYKYLHSNRPSKFWSLHFMTEEGEKGEDYLSDDIKSLISNLLDPHPIRRFSLSEIKAHPWYEGEVPSHEEIIQEFKARKEIKEEKETENAKLSYQETTTSTMYQDSSVLEGTIFRGIGISDDENEEVELNRECIEFDPDFTSHTKFYSNRRIDDLWYCVAKFVKNYTKDVTFSSTEYNMVLRWIDDSGDEELSDSSEIINEASINILKMGDEDKYCVELILLNGSKPEFFEFYKNCKNHFLQRKAA</sequence>
<dbReference type="SMART" id="SM00220">
    <property type="entry name" value="S_TKc"/>
    <property type="match status" value="1"/>
</dbReference>
<evidence type="ECO:0000256" key="5">
    <source>
        <dbReference type="ARBA" id="ARBA00022741"/>
    </source>
</evidence>
<comment type="similarity">
    <text evidence="11">Belongs to the protein kinase superfamily.</text>
</comment>
<keyword evidence="5 10" id="KW-0547">Nucleotide-binding</keyword>
<evidence type="ECO:0000256" key="3">
    <source>
        <dbReference type="ARBA" id="ARBA00022527"/>
    </source>
</evidence>
<dbReference type="EMBL" id="CAMPGE010000454">
    <property type="protein sequence ID" value="CAI2359201.1"/>
    <property type="molecule type" value="Genomic_DNA"/>
</dbReference>
<dbReference type="GO" id="GO:0005524">
    <property type="term" value="F:ATP binding"/>
    <property type="evidence" value="ECO:0007669"/>
    <property type="project" value="UniProtKB-UniRule"/>
</dbReference>
<keyword evidence="4" id="KW-0808">Transferase</keyword>
<dbReference type="Proteomes" id="UP001295684">
    <property type="component" value="Unassembled WGS sequence"/>
</dbReference>
<dbReference type="PROSITE" id="PS00108">
    <property type="entry name" value="PROTEIN_KINASE_ST"/>
    <property type="match status" value="1"/>
</dbReference>
<comment type="caution">
    <text evidence="13">The sequence shown here is derived from an EMBL/GenBank/DDBJ whole genome shotgun (WGS) entry which is preliminary data.</text>
</comment>